<dbReference type="Proteomes" id="UP000317214">
    <property type="component" value="Chromosome"/>
</dbReference>
<dbReference type="KEGG" id="ntn:D5366_05610"/>
<dbReference type="InterPro" id="IPR006597">
    <property type="entry name" value="Sel1-like"/>
</dbReference>
<dbReference type="Pfam" id="PF08238">
    <property type="entry name" value="Sel1"/>
    <property type="match status" value="3"/>
</dbReference>
<dbReference type="InterPro" id="IPR011990">
    <property type="entry name" value="TPR-like_helical_dom_sf"/>
</dbReference>
<dbReference type="AlphaFoldDB" id="A0A4Y6V4C0"/>
<proteinExistence type="predicted"/>
<dbReference type="SUPFAM" id="SSF81901">
    <property type="entry name" value="HCP-like"/>
    <property type="match status" value="1"/>
</dbReference>
<dbReference type="Gene3D" id="1.25.40.10">
    <property type="entry name" value="Tetratricopeptide repeat domain"/>
    <property type="match status" value="1"/>
</dbReference>
<organism evidence="1 2">
    <name type="scientific">Neokomagataea tanensis</name>
    <dbReference type="NCBI Taxonomy" id="661191"/>
    <lineage>
        <taxon>Bacteria</taxon>
        <taxon>Pseudomonadati</taxon>
        <taxon>Pseudomonadota</taxon>
        <taxon>Alphaproteobacteria</taxon>
        <taxon>Acetobacterales</taxon>
        <taxon>Acetobacteraceae</taxon>
        <taxon>Neokomagataea</taxon>
    </lineage>
</organism>
<reference evidence="1 2" key="1">
    <citation type="submission" date="2018-09" db="EMBL/GenBank/DDBJ databases">
        <title>The complete genome sequence of Neokomagataea tanensis NBRC 106556(T).</title>
        <authorList>
            <person name="Chua K.-O."/>
            <person name="See-Too W.-S."/>
            <person name="Hong K.-W."/>
            <person name="Yin W.-F."/>
            <person name="Chan K.-G."/>
        </authorList>
    </citation>
    <scope>NUCLEOTIDE SEQUENCE [LARGE SCALE GENOMIC DNA]</scope>
    <source>
        <strain evidence="2">AH13 \ NBRC 106556</strain>
    </source>
</reference>
<dbReference type="RefSeq" id="WP_141492625.1">
    <property type="nucleotide sequence ID" value="NZ_CP032485.1"/>
</dbReference>
<keyword evidence="2" id="KW-1185">Reference proteome</keyword>
<dbReference type="InterPro" id="IPR050767">
    <property type="entry name" value="Sel1_AlgK"/>
</dbReference>
<evidence type="ECO:0000313" key="2">
    <source>
        <dbReference type="Proteomes" id="UP000317214"/>
    </source>
</evidence>
<dbReference type="SMART" id="SM00671">
    <property type="entry name" value="SEL1"/>
    <property type="match status" value="4"/>
</dbReference>
<accession>A0A4Y6V4C0</accession>
<dbReference type="PANTHER" id="PTHR11102">
    <property type="entry name" value="SEL-1-LIKE PROTEIN"/>
    <property type="match status" value="1"/>
</dbReference>
<dbReference type="EMBL" id="CP032485">
    <property type="protein sequence ID" value="QDH24783.1"/>
    <property type="molecule type" value="Genomic_DNA"/>
</dbReference>
<sequence>MSAKTEHEMTLEPCPSQVQAQLLLGQTHVDKGFMTEAFTYFEAAARSGHPTALNMLGRAYERGWGVARDARQAASYFEHAAAAGENWAMFNLADLFLLGDGVPQDKAKAYQMYVSSAKRGNAKALNMLGILHEEGITGAVDLEGAEVFFKAAAEGGDYWAVLNLARLALANEKPEEANALLEKALSSGHDDIRQAILELVKPHGKNPAFRWVYHAASL</sequence>
<dbReference type="Pfam" id="PF14559">
    <property type="entry name" value="TPR_19"/>
    <property type="match status" value="1"/>
</dbReference>
<dbReference type="PANTHER" id="PTHR11102:SF160">
    <property type="entry name" value="ERAD-ASSOCIATED E3 UBIQUITIN-PROTEIN LIGASE COMPONENT HRD3"/>
    <property type="match status" value="1"/>
</dbReference>
<gene>
    <name evidence="1" type="ORF">D5366_05610</name>
</gene>
<dbReference type="OrthoDB" id="112232at2"/>
<name>A0A4Y6V4C0_9PROT</name>
<evidence type="ECO:0000313" key="1">
    <source>
        <dbReference type="EMBL" id="QDH24783.1"/>
    </source>
</evidence>
<protein>
    <submittedName>
        <fullName evidence="1">Sel1 repeat family protein</fullName>
    </submittedName>
</protein>